<keyword evidence="2" id="KW-1185">Reference proteome</keyword>
<gene>
    <name evidence="1" type="ORF">E2C01_009576</name>
</gene>
<reference evidence="1 2" key="1">
    <citation type="submission" date="2019-05" db="EMBL/GenBank/DDBJ databases">
        <title>Another draft genome of Portunus trituberculatus and its Hox gene families provides insights of decapod evolution.</title>
        <authorList>
            <person name="Jeong J.-H."/>
            <person name="Song I."/>
            <person name="Kim S."/>
            <person name="Choi T."/>
            <person name="Kim D."/>
            <person name="Ryu S."/>
            <person name="Kim W."/>
        </authorList>
    </citation>
    <scope>NUCLEOTIDE SEQUENCE [LARGE SCALE GENOMIC DNA]</scope>
    <source>
        <tissue evidence="1">Muscle</tissue>
    </source>
</reference>
<comment type="caution">
    <text evidence="1">The sequence shown here is derived from an EMBL/GenBank/DDBJ whole genome shotgun (WGS) entry which is preliminary data.</text>
</comment>
<dbReference type="AlphaFoldDB" id="A0A5B7D641"/>
<protein>
    <submittedName>
        <fullName evidence="1">Uncharacterized protein</fullName>
    </submittedName>
</protein>
<proteinExistence type="predicted"/>
<dbReference type="EMBL" id="VSRR010000532">
    <property type="protein sequence ID" value="MPC16742.1"/>
    <property type="molecule type" value="Genomic_DNA"/>
</dbReference>
<dbReference type="Proteomes" id="UP000324222">
    <property type="component" value="Unassembled WGS sequence"/>
</dbReference>
<evidence type="ECO:0000313" key="1">
    <source>
        <dbReference type="EMBL" id="MPC16742.1"/>
    </source>
</evidence>
<sequence>MIRAHCRSRSLISPPVSPESLPLIPTCEGRSWVGGVGMDVAGYGLGLGGILAMPPITTNTTTSTYAATTTTTTTTTITTAMKSIV</sequence>
<evidence type="ECO:0000313" key="2">
    <source>
        <dbReference type="Proteomes" id="UP000324222"/>
    </source>
</evidence>
<accession>A0A5B7D641</accession>
<organism evidence="1 2">
    <name type="scientific">Portunus trituberculatus</name>
    <name type="common">Swimming crab</name>
    <name type="synonym">Neptunus trituberculatus</name>
    <dbReference type="NCBI Taxonomy" id="210409"/>
    <lineage>
        <taxon>Eukaryota</taxon>
        <taxon>Metazoa</taxon>
        <taxon>Ecdysozoa</taxon>
        <taxon>Arthropoda</taxon>
        <taxon>Crustacea</taxon>
        <taxon>Multicrustacea</taxon>
        <taxon>Malacostraca</taxon>
        <taxon>Eumalacostraca</taxon>
        <taxon>Eucarida</taxon>
        <taxon>Decapoda</taxon>
        <taxon>Pleocyemata</taxon>
        <taxon>Brachyura</taxon>
        <taxon>Eubrachyura</taxon>
        <taxon>Portunoidea</taxon>
        <taxon>Portunidae</taxon>
        <taxon>Portuninae</taxon>
        <taxon>Portunus</taxon>
    </lineage>
</organism>
<name>A0A5B7D641_PORTR</name>